<dbReference type="PANTHER" id="PTHR22916:SF3">
    <property type="entry name" value="UDP-GLCNAC:BETAGAL BETA-1,3-N-ACETYLGLUCOSAMINYLTRANSFERASE-LIKE PROTEIN 1"/>
    <property type="match status" value="1"/>
</dbReference>
<proteinExistence type="predicted"/>
<evidence type="ECO:0000313" key="2">
    <source>
        <dbReference type="EMBL" id="QPB84654.1"/>
    </source>
</evidence>
<dbReference type="Proteomes" id="UP000305729">
    <property type="component" value="Chromosome 1"/>
</dbReference>
<sequence length="247" mass="28533">MTPLVSIIMPSYNAEKFIDEAINSVLNQSYEYWELLITDDNSQDGTQSILENYASQDPRIKVQIQTENQGAGVARNNAISRAKGDFIAFLDSDDMWHPDKLKIQLNYMLEHKVDFTYTAYQKVTHGKLAGTVVPVESVTRSELLKSNVIGCLTAVYNAKRLGKFYMPKIRKRQDMALWLKILEKTPKAHCITQVLAFYRTDVGMSQNKVEILKWQWRLYRNEVNLGLLKSCYYFLHYAIKGFAKSRK</sequence>
<dbReference type="InterPro" id="IPR001173">
    <property type="entry name" value="Glyco_trans_2-like"/>
</dbReference>
<dbReference type="Pfam" id="PF00535">
    <property type="entry name" value="Glycos_transf_2"/>
    <property type="match status" value="1"/>
</dbReference>
<dbReference type="EMBL" id="CP045429">
    <property type="protein sequence ID" value="QPB84654.1"/>
    <property type="molecule type" value="Genomic_DNA"/>
</dbReference>
<dbReference type="GO" id="GO:0016758">
    <property type="term" value="F:hexosyltransferase activity"/>
    <property type="evidence" value="ECO:0007669"/>
    <property type="project" value="UniProtKB-ARBA"/>
</dbReference>
<gene>
    <name evidence="2" type="ORF">CWC22_017375</name>
</gene>
<feature type="domain" description="Glycosyltransferase 2-like" evidence="1">
    <location>
        <begin position="6"/>
        <end position="122"/>
    </location>
</feature>
<protein>
    <submittedName>
        <fullName evidence="2">Glycosyltransferase</fullName>
    </submittedName>
</protein>
<organism evidence="2 3">
    <name type="scientific">Pseudoalteromonas rubra</name>
    <dbReference type="NCBI Taxonomy" id="43658"/>
    <lineage>
        <taxon>Bacteria</taxon>
        <taxon>Pseudomonadati</taxon>
        <taxon>Pseudomonadota</taxon>
        <taxon>Gammaproteobacteria</taxon>
        <taxon>Alteromonadales</taxon>
        <taxon>Pseudoalteromonadaceae</taxon>
        <taxon>Pseudoalteromonas</taxon>
    </lineage>
</organism>
<dbReference type="CDD" id="cd00761">
    <property type="entry name" value="Glyco_tranf_GTA_type"/>
    <property type="match status" value="1"/>
</dbReference>
<evidence type="ECO:0000313" key="3">
    <source>
        <dbReference type="Proteomes" id="UP000305729"/>
    </source>
</evidence>
<dbReference type="AlphaFoldDB" id="A0A5S3V1T5"/>
<dbReference type="Gene3D" id="3.90.550.10">
    <property type="entry name" value="Spore Coat Polysaccharide Biosynthesis Protein SpsA, Chain A"/>
    <property type="match status" value="1"/>
</dbReference>
<dbReference type="PANTHER" id="PTHR22916">
    <property type="entry name" value="GLYCOSYLTRANSFERASE"/>
    <property type="match status" value="1"/>
</dbReference>
<accession>A0A5S3V1T5</accession>
<dbReference type="OrthoDB" id="9802649at2"/>
<dbReference type="SUPFAM" id="SSF53448">
    <property type="entry name" value="Nucleotide-diphospho-sugar transferases"/>
    <property type="match status" value="1"/>
</dbReference>
<dbReference type="InterPro" id="IPR029044">
    <property type="entry name" value="Nucleotide-diphossugar_trans"/>
</dbReference>
<reference evidence="2 3" key="1">
    <citation type="submission" date="2019-10" db="EMBL/GenBank/DDBJ databases">
        <title>Pseudoalteromonas rubra S4059.</title>
        <authorList>
            <person name="Paulsen S."/>
            <person name="Wang X."/>
        </authorList>
    </citation>
    <scope>NUCLEOTIDE SEQUENCE [LARGE SCALE GENOMIC DNA]</scope>
    <source>
        <strain evidence="2 3">S4059</strain>
    </source>
</reference>
<keyword evidence="2" id="KW-0808">Transferase</keyword>
<evidence type="ECO:0000259" key="1">
    <source>
        <dbReference type="Pfam" id="PF00535"/>
    </source>
</evidence>
<name>A0A5S3V1T5_9GAMM</name>
<dbReference type="RefSeq" id="WP_125558947.1">
    <property type="nucleotide sequence ID" value="NZ_CP045429.1"/>
</dbReference>